<dbReference type="eggNOG" id="COG0491">
    <property type="taxonomic scope" value="Bacteria"/>
</dbReference>
<keyword evidence="2" id="KW-0413">Isomerase</keyword>
<geneLocation type="plasmid" evidence="2 3">
    <name>pSCL4</name>
</geneLocation>
<dbReference type="PANTHER" id="PTHR42951">
    <property type="entry name" value="METALLO-BETA-LACTAMASE DOMAIN-CONTAINING"/>
    <property type="match status" value="1"/>
</dbReference>
<keyword evidence="2" id="KW-0614">Plasmid</keyword>
<proteinExistence type="predicted"/>
<dbReference type="InterPro" id="IPR050855">
    <property type="entry name" value="NDM-1-like"/>
</dbReference>
<reference evidence="2 3" key="1">
    <citation type="journal article" date="2010" name="Genome Biol. Evol.">
        <title>The sequence of a 1.8-mb bacterial linear plasmid reveals a rich evolutionary reservoir of secondary metabolic pathways.</title>
        <authorList>
            <person name="Medema M.H."/>
            <person name="Trefzer A."/>
            <person name="Kovalchuk A."/>
            <person name="van den Berg M."/>
            <person name="Mueller U."/>
            <person name="Heijne W."/>
            <person name="Wu L."/>
            <person name="Alam M.T."/>
            <person name="Ronning C.M."/>
            <person name="Nierman W.C."/>
            <person name="Bovenberg R.A.L."/>
            <person name="Breitling R."/>
            <person name="Takano E."/>
        </authorList>
    </citation>
    <scope>NUCLEOTIDE SEQUENCE [LARGE SCALE GENOMIC DNA]</scope>
    <source>
        <strain evidence="3">ATCC 27064 / DSM 738 / JCM 4710 / NBRC 13307 / NCIMB 12785 / NRRL 3585 / VKM Ac-602</strain>
        <plasmid evidence="2">pSCL4</plasmid>
    </source>
</reference>
<dbReference type="InterPro" id="IPR001279">
    <property type="entry name" value="Metallo-B-lactamas"/>
</dbReference>
<dbReference type="Pfam" id="PF00753">
    <property type="entry name" value="Lactamase_B"/>
    <property type="match status" value="1"/>
</dbReference>
<dbReference type="CDD" id="cd16282">
    <property type="entry name" value="metallo-hydrolase-like_MBL-fold"/>
    <property type="match status" value="1"/>
</dbReference>
<feature type="domain" description="Metallo-beta-lactamase" evidence="1">
    <location>
        <begin position="28"/>
        <end position="223"/>
    </location>
</feature>
<dbReference type="EMBL" id="CM000914">
    <property type="protein sequence ID" value="EFG03847.2"/>
    <property type="molecule type" value="Genomic_DNA"/>
</dbReference>
<evidence type="ECO:0000313" key="3">
    <source>
        <dbReference type="Proteomes" id="UP000002357"/>
    </source>
</evidence>
<accession>D5SIV4</accession>
<dbReference type="SMART" id="SM00849">
    <property type="entry name" value="Lactamase_B"/>
    <property type="match status" value="1"/>
</dbReference>
<evidence type="ECO:0000313" key="2">
    <source>
        <dbReference type="EMBL" id="EFG03847.2"/>
    </source>
</evidence>
<dbReference type="GO" id="GO:0016853">
    <property type="term" value="F:isomerase activity"/>
    <property type="evidence" value="ECO:0007669"/>
    <property type="project" value="UniProtKB-KW"/>
</dbReference>
<dbReference type="RefSeq" id="WP_003963044.1">
    <property type="nucleotide sequence ID" value="NZ_CM000914.1"/>
</dbReference>
<organism evidence="2 3">
    <name type="scientific">Streptomyces clavuligerus</name>
    <dbReference type="NCBI Taxonomy" id="1901"/>
    <lineage>
        <taxon>Bacteria</taxon>
        <taxon>Bacillati</taxon>
        <taxon>Actinomycetota</taxon>
        <taxon>Actinomycetes</taxon>
        <taxon>Kitasatosporales</taxon>
        <taxon>Streptomycetaceae</taxon>
        <taxon>Streptomyces</taxon>
    </lineage>
</organism>
<dbReference type="PANTHER" id="PTHR42951:SF4">
    <property type="entry name" value="ACYL-COENZYME A THIOESTERASE MBLAC2"/>
    <property type="match status" value="1"/>
</dbReference>
<dbReference type="InterPro" id="IPR036866">
    <property type="entry name" value="RibonucZ/Hydroxyglut_hydro"/>
</dbReference>
<protein>
    <submittedName>
        <fullName evidence="2">Bifunctional 2-hydroxyhepta-2,4-diene-1,7-dioate isomerase / cyclase/dehydrase</fullName>
    </submittedName>
</protein>
<dbReference type="Proteomes" id="UP000002357">
    <property type="component" value="Plasmid pSCL4"/>
</dbReference>
<keyword evidence="3" id="KW-1185">Reference proteome</keyword>
<gene>
    <name evidence="2" type="ORF">SCLAV_p0356</name>
</gene>
<evidence type="ECO:0000259" key="1">
    <source>
        <dbReference type="SMART" id="SM00849"/>
    </source>
</evidence>
<name>D5SIV4_STRCL</name>
<dbReference type="GeneID" id="93733528"/>
<dbReference type="Gene3D" id="3.60.15.10">
    <property type="entry name" value="Ribonuclease Z/Hydroxyacylglutathione hydrolase-like"/>
    <property type="match status" value="1"/>
</dbReference>
<sequence length="327" mass="34520">MPYGSQGRLHRLTGPCSAWIADHAGWGYSNAGLIVGGSSSLLVDTLFDLRLTGAMLAAMAPAVRDGPLRTVVNTHANGDHYFGNQLVPDAEIIASGSAAAHMVQDDVESLRADLRAPGPHGDHLRHVFGGFDFDGITVTPPTRTFDGELTLDLGGVEVRCLTAGPAHTEGDVIVHVPAARTVYVGDLLFSGGTPVAWAGPLSGWIAACDRILALGADTVVPGHGPVTGPHALRETRAYLTLVEEAATAGFHAGRSQQETVAALRLGRFGAWSEPGRLVQNVAAVYRHLDPTLPHLPHAELMMRMGDYEAAFRPETHVPEGVPHRCAG</sequence>
<dbReference type="OrthoDB" id="420651at2"/>
<dbReference type="AlphaFoldDB" id="D5SIV4"/>
<dbReference type="SUPFAM" id="SSF56281">
    <property type="entry name" value="Metallo-hydrolase/oxidoreductase"/>
    <property type="match status" value="1"/>
</dbReference>